<organism evidence="2 3">
    <name type="scientific">Methanobacterium bryantii</name>
    <dbReference type="NCBI Taxonomy" id="2161"/>
    <lineage>
        <taxon>Archaea</taxon>
        <taxon>Methanobacteriati</taxon>
        <taxon>Methanobacteriota</taxon>
        <taxon>Methanomada group</taxon>
        <taxon>Methanobacteria</taxon>
        <taxon>Methanobacteriales</taxon>
        <taxon>Methanobacteriaceae</taxon>
        <taxon>Methanobacterium</taxon>
    </lineage>
</organism>
<keyword evidence="1" id="KW-0472">Membrane</keyword>
<feature type="transmembrane region" description="Helical" evidence="1">
    <location>
        <begin position="172"/>
        <end position="189"/>
    </location>
</feature>
<accession>A0A2A2H4R7</accession>
<keyword evidence="1" id="KW-1133">Transmembrane helix</keyword>
<protein>
    <recommendedName>
        <fullName evidence="4">ABC transporter permease</fullName>
    </recommendedName>
</protein>
<feature type="transmembrane region" description="Helical" evidence="1">
    <location>
        <begin position="84"/>
        <end position="103"/>
    </location>
</feature>
<evidence type="ECO:0000313" key="3">
    <source>
        <dbReference type="Proteomes" id="UP000217784"/>
    </source>
</evidence>
<feature type="transmembrane region" description="Helical" evidence="1">
    <location>
        <begin position="52"/>
        <end position="72"/>
    </location>
</feature>
<feature type="transmembrane region" description="Helical" evidence="1">
    <location>
        <begin position="110"/>
        <end position="130"/>
    </location>
</feature>
<evidence type="ECO:0000313" key="2">
    <source>
        <dbReference type="EMBL" id="PAV04392.1"/>
    </source>
</evidence>
<proteinExistence type="predicted"/>
<reference evidence="2 3" key="1">
    <citation type="journal article" date="2017" name="BMC Genomics">
        <title>Genomic analysis of methanogenic archaea reveals a shift towards energy conservation.</title>
        <authorList>
            <person name="Gilmore S.P."/>
            <person name="Henske J.K."/>
            <person name="Sexton J.A."/>
            <person name="Solomon K.V."/>
            <person name="Seppala S."/>
            <person name="Yoo J.I."/>
            <person name="Huyett L.M."/>
            <person name="Pressman A."/>
            <person name="Cogan J.Z."/>
            <person name="Kivenson V."/>
            <person name="Peng X."/>
            <person name="Tan Y."/>
            <person name="Valentine D.L."/>
            <person name="O'Malley M.A."/>
        </authorList>
    </citation>
    <scope>NUCLEOTIDE SEQUENCE [LARGE SCALE GENOMIC DNA]</scope>
    <source>
        <strain evidence="2 3">M.o.H.</strain>
    </source>
</reference>
<evidence type="ECO:0000256" key="1">
    <source>
        <dbReference type="SAM" id="Phobius"/>
    </source>
</evidence>
<sequence>MNTQLKTIILKEASIAWRNSKYITLVLFTLGMVLMMGYVYSTQNYGNEMVNFLSIKLCYIIIPSIAVWMTGVTLSQSMFYDEKILGIFGSILAAPISITKLWVGKICALTLLTYPLVFLGVGVLSIFFWFKGISVYLSLGDWILILCIIPLFSLIYIMLSSWLLLRFSQDNMITVLLLAGLGSVAAVSSATKPISDVTNVVHAGSILSYYSMTLILEMCFIILILLLINRLDKERLLNLR</sequence>
<gene>
    <name evidence="2" type="ORF">ASJ80_05990</name>
</gene>
<feature type="transmembrane region" description="Helical" evidence="1">
    <location>
        <begin position="142"/>
        <end position="165"/>
    </location>
</feature>
<dbReference type="Proteomes" id="UP000217784">
    <property type="component" value="Unassembled WGS sequence"/>
</dbReference>
<feature type="transmembrane region" description="Helical" evidence="1">
    <location>
        <begin position="22"/>
        <end position="40"/>
    </location>
</feature>
<feature type="transmembrane region" description="Helical" evidence="1">
    <location>
        <begin position="209"/>
        <end position="228"/>
    </location>
</feature>
<evidence type="ECO:0008006" key="4">
    <source>
        <dbReference type="Google" id="ProtNLM"/>
    </source>
</evidence>
<dbReference type="RefSeq" id="WP_069585629.1">
    <property type="nucleotide sequence ID" value="NZ_LMVM01000023.1"/>
</dbReference>
<comment type="caution">
    <text evidence="2">The sequence shown here is derived from an EMBL/GenBank/DDBJ whole genome shotgun (WGS) entry which is preliminary data.</text>
</comment>
<name>A0A2A2H4R7_METBR</name>
<dbReference type="AlphaFoldDB" id="A0A2A2H4R7"/>
<dbReference type="EMBL" id="LMVM01000023">
    <property type="protein sequence ID" value="PAV04392.1"/>
    <property type="molecule type" value="Genomic_DNA"/>
</dbReference>
<keyword evidence="3" id="KW-1185">Reference proteome</keyword>
<keyword evidence="1" id="KW-0812">Transmembrane</keyword>